<comment type="caution">
    <text evidence="7">The sequence shown here is derived from an EMBL/GenBank/DDBJ whole genome shotgun (WGS) entry which is preliminary data.</text>
</comment>
<evidence type="ECO:0000313" key="7">
    <source>
        <dbReference type="EMBL" id="KAJ1690435.1"/>
    </source>
</evidence>
<dbReference type="InterPro" id="IPR005123">
    <property type="entry name" value="Oxoglu/Fe-dep_dioxygenase_dom"/>
</dbReference>
<keyword evidence="3 5" id="KW-0560">Oxidoreductase</keyword>
<dbReference type="InterPro" id="IPR027443">
    <property type="entry name" value="IPNS-like_sf"/>
</dbReference>
<evidence type="ECO:0000313" key="8">
    <source>
        <dbReference type="Proteomes" id="UP001151287"/>
    </source>
</evidence>
<evidence type="ECO:0000259" key="6">
    <source>
        <dbReference type="PROSITE" id="PS51471"/>
    </source>
</evidence>
<dbReference type="GO" id="GO:0046872">
    <property type="term" value="F:metal ion binding"/>
    <property type="evidence" value="ECO:0007669"/>
    <property type="project" value="UniProtKB-KW"/>
</dbReference>
<dbReference type="Proteomes" id="UP001151287">
    <property type="component" value="Unassembled WGS sequence"/>
</dbReference>
<dbReference type="InterPro" id="IPR026992">
    <property type="entry name" value="DIOX_N"/>
</dbReference>
<dbReference type="EMBL" id="JAMQYH010000004">
    <property type="protein sequence ID" value="KAJ1690435.1"/>
    <property type="molecule type" value="Genomic_DNA"/>
</dbReference>
<keyword evidence="4 5" id="KW-0408">Iron</keyword>
<feature type="domain" description="Fe2OG dioxygenase" evidence="6">
    <location>
        <begin position="222"/>
        <end position="321"/>
    </location>
</feature>
<gene>
    <name evidence="7" type="ORF">LUZ63_014590</name>
</gene>
<evidence type="ECO:0000256" key="5">
    <source>
        <dbReference type="RuleBase" id="RU003682"/>
    </source>
</evidence>
<dbReference type="InterPro" id="IPR044861">
    <property type="entry name" value="IPNS-like_FE2OG_OXY"/>
</dbReference>
<dbReference type="PROSITE" id="PS51471">
    <property type="entry name" value="FE2OG_OXY"/>
    <property type="match status" value="1"/>
</dbReference>
<evidence type="ECO:0000256" key="1">
    <source>
        <dbReference type="ARBA" id="ARBA00008056"/>
    </source>
</evidence>
<keyword evidence="2 5" id="KW-0479">Metal-binding</keyword>
<dbReference type="Pfam" id="PF14226">
    <property type="entry name" value="DIOX_N"/>
    <property type="match status" value="1"/>
</dbReference>
<evidence type="ECO:0000256" key="2">
    <source>
        <dbReference type="ARBA" id="ARBA00022723"/>
    </source>
</evidence>
<dbReference type="Gene3D" id="2.60.120.330">
    <property type="entry name" value="B-lactam Antibiotic, Isopenicillin N Synthase, Chain"/>
    <property type="match status" value="1"/>
</dbReference>
<reference evidence="7" key="1">
    <citation type="journal article" date="2022" name="Cell">
        <title>Repeat-based holocentromeres influence genome architecture and karyotype evolution.</title>
        <authorList>
            <person name="Hofstatter P.G."/>
            <person name="Thangavel G."/>
            <person name="Lux T."/>
            <person name="Neumann P."/>
            <person name="Vondrak T."/>
            <person name="Novak P."/>
            <person name="Zhang M."/>
            <person name="Costa L."/>
            <person name="Castellani M."/>
            <person name="Scott A."/>
            <person name="Toegelov H."/>
            <person name="Fuchs J."/>
            <person name="Mata-Sucre Y."/>
            <person name="Dias Y."/>
            <person name="Vanzela A.L.L."/>
            <person name="Huettel B."/>
            <person name="Almeida C.C.S."/>
            <person name="Simkova H."/>
            <person name="Souza G."/>
            <person name="Pedrosa-Harand A."/>
            <person name="Macas J."/>
            <person name="Mayer K.F.X."/>
            <person name="Houben A."/>
            <person name="Marques A."/>
        </authorList>
    </citation>
    <scope>NUCLEOTIDE SEQUENCE</scope>
    <source>
        <strain evidence="7">RhyBre1mFocal</strain>
    </source>
</reference>
<dbReference type="InterPro" id="IPR050295">
    <property type="entry name" value="Plant_2OG-oxidoreductases"/>
</dbReference>
<name>A0A9Q0HM04_9POAL</name>
<dbReference type="Pfam" id="PF03171">
    <property type="entry name" value="2OG-FeII_Oxy"/>
    <property type="match status" value="1"/>
</dbReference>
<dbReference type="GO" id="GO:0016491">
    <property type="term" value="F:oxidoreductase activity"/>
    <property type="evidence" value="ECO:0007669"/>
    <property type="project" value="UniProtKB-KW"/>
</dbReference>
<accession>A0A9Q0HM04</accession>
<dbReference type="OrthoDB" id="406156at2759"/>
<evidence type="ECO:0000256" key="3">
    <source>
        <dbReference type="ARBA" id="ARBA00023002"/>
    </source>
</evidence>
<proteinExistence type="inferred from homology"/>
<dbReference type="PANTHER" id="PTHR47991">
    <property type="entry name" value="OXOGLUTARATE/IRON-DEPENDENT DIOXYGENASE"/>
    <property type="match status" value="1"/>
</dbReference>
<organism evidence="7 8">
    <name type="scientific">Rhynchospora breviuscula</name>
    <dbReference type="NCBI Taxonomy" id="2022672"/>
    <lineage>
        <taxon>Eukaryota</taxon>
        <taxon>Viridiplantae</taxon>
        <taxon>Streptophyta</taxon>
        <taxon>Embryophyta</taxon>
        <taxon>Tracheophyta</taxon>
        <taxon>Spermatophyta</taxon>
        <taxon>Magnoliopsida</taxon>
        <taxon>Liliopsida</taxon>
        <taxon>Poales</taxon>
        <taxon>Cyperaceae</taxon>
        <taxon>Cyperoideae</taxon>
        <taxon>Rhynchosporeae</taxon>
        <taxon>Rhynchospora</taxon>
    </lineage>
</organism>
<dbReference type="AlphaFoldDB" id="A0A9Q0HM04"/>
<sequence>MTQYSSSILSLPLPPSLESSFKSTKKKNQRQMELLSNQPMYQTVPEKYIFPPEKRMVKDIILHSVNLPVIDLRGGRVDAEGWCEIIGEIMKAGKEFGFFQVINHGIPEKTISDMLQVCDEFFKMPAEEKAQYYSNDLSKPFLLNSSTTYDKSETRYWRDYLRLVCYPIEEVIDAWPEKPENFRAVLSEYTLQVRELSSKLLKLIAEGLGLDKDYFGGDFSTGKTQMNINHYPPCPDPSLTMGLLPHCDRHLITLLAQGTVSGLQARYMEGWINVEPIPNAFVINFGHQLEIITNGMLKSVEHRAVTNSAIARTSIATLIMPKTDCLIAPAKELLNENNPPKYKEFMFTEFLKAYDAASASREDVLEFFKLN</sequence>
<comment type="similarity">
    <text evidence="1 5">Belongs to the iron/ascorbate-dependent oxidoreductase family.</text>
</comment>
<dbReference type="SUPFAM" id="SSF51197">
    <property type="entry name" value="Clavaminate synthase-like"/>
    <property type="match status" value="1"/>
</dbReference>
<evidence type="ECO:0000256" key="4">
    <source>
        <dbReference type="ARBA" id="ARBA00023004"/>
    </source>
</evidence>
<keyword evidence="8" id="KW-1185">Reference proteome</keyword>
<protein>
    <recommendedName>
        <fullName evidence="6">Fe2OG dioxygenase domain-containing protein</fullName>
    </recommendedName>
</protein>